<dbReference type="Gene3D" id="3.30.70.2970">
    <property type="entry name" value="Protein of unknown function (DUF541), domain 2"/>
    <property type="match status" value="1"/>
</dbReference>
<organism evidence="3 4">
    <name type="scientific">Rhizobium straminoryzae</name>
    <dbReference type="NCBI Taxonomy" id="1387186"/>
    <lineage>
        <taxon>Bacteria</taxon>
        <taxon>Pseudomonadati</taxon>
        <taxon>Pseudomonadota</taxon>
        <taxon>Alphaproteobacteria</taxon>
        <taxon>Hyphomicrobiales</taxon>
        <taxon>Rhizobiaceae</taxon>
        <taxon>Rhizobium/Agrobacterium group</taxon>
        <taxon>Rhizobium</taxon>
    </lineage>
</organism>
<name>A0A549T8C7_9HYPH</name>
<evidence type="ECO:0000313" key="3">
    <source>
        <dbReference type="EMBL" id="TRL38106.1"/>
    </source>
</evidence>
<reference evidence="3 4" key="1">
    <citation type="submission" date="2019-07" db="EMBL/GenBank/DDBJ databases">
        <title>Ln-dependent methylotrophs.</title>
        <authorList>
            <person name="Tani A."/>
        </authorList>
    </citation>
    <scope>NUCLEOTIDE SEQUENCE [LARGE SCALE GENOMIC DNA]</scope>
    <source>
        <strain evidence="3 4">SM12</strain>
    </source>
</reference>
<dbReference type="Proteomes" id="UP000316801">
    <property type="component" value="Unassembled WGS sequence"/>
</dbReference>
<dbReference type="PANTHER" id="PTHR34387:SF2">
    <property type="entry name" value="SLR1258 PROTEIN"/>
    <property type="match status" value="1"/>
</dbReference>
<dbReference type="PANTHER" id="PTHR34387">
    <property type="entry name" value="SLR1258 PROTEIN"/>
    <property type="match status" value="1"/>
</dbReference>
<evidence type="ECO:0000313" key="4">
    <source>
        <dbReference type="Proteomes" id="UP000316801"/>
    </source>
</evidence>
<dbReference type="InterPro" id="IPR052022">
    <property type="entry name" value="26kDa_periplasmic_antigen"/>
</dbReference>
<feature type="region of interest" description="Disordered" evidence="1">
    <location>
        <begin position="100"/>
        <end position="124"/>
    </location>
</feature>
<dbReference type="EMBL" id="VJMG01000036">
    <property type="protein sequence ID" value="TRL38106.1"/>
    <property type="molecule type" value="Genomic_DNA"/>
</dbReference>
<evidence type="ECO:0000256" key="1">
    <source>
        <dbReference type="SAM" id="MobiDB-lite"/>
    </source>
</evidence>
<feature type="signal peptide" evidence="2">
    <location>
        <begin position="1"/>
        <end position="17"/>
    </location>
</feature>
<keyword evidence="2" id="KW-0732">Signal</keyword>
<feature type="compositionally biased region" description="Low complexity" evidence="1">
    <location>
        <begin position="106"/>
        <end position="115"/>
    </location>
</feature>
<gene>
    <name evidence="3" type="ORF">FNA46_13655</name>
</gene>
<dbReference type="AlphaFoldDB" id="A0A549T8C7"/>
<evidence type="ECO:0000256" key="2">
    <source>
        <dbReference type="SAM" id="SignalP"/>
    </source>
</evidence>
<proteinExistence type="predicted"/>
<dbReference type="Gene3D" id="3.30.110.170">
    <property type="entry name" value="Protein of unknown function (DUF541), domain 1"/>
    <property type="match status" value="1"/>
</dbReference>
<sequence length="249" mass="26063">MALGLVLAGSLVAPAVALSQAPPPPPGPPHGPPQPAVISVTGQGMAQVAPDMAVVSLSVTRLAETADAALAANNAAMREVMAALKADGIAERDIQTSDFSIYPHYSPQSSDSSNEPSPPKTTGYQVTNTLTVKVRDLQKLGGLLDRSVKLGVNQGGQISFTNDDTKVPLTQARRRAVEDAVEKARTLAEAAGVKLGRIVSLEENADLPMPIRPAPMMRMAMAKEADSVPVSGGENTYTVNVFMRFELAP</sequence>
<keyword evidence="4" id="KW-1185">Reference proteome</keyword>
<dbReference type="InterPro" id="IPR007497">
    <property type="entry name" value="SIMPL/DUF541"/>
</dbReference>
<accession>A0A549T8C7</accession>
<dbReference type="GO" id="GO:0006974">
    <property type="term" value="P:DNA damage response"/>
    <property type="evidence" value="ECO:0007669"/>
    <property type="project" value="TreeGrafter"/>
</dbReference>
<dbReference type="Pfam" id="PF04402">
    <property type="entry name" value="SIMPL"/>
    <property type="match status" value="1"/>
</dbReference>
<feature type="chain" id="PRO_5021903858" evidence="2">
    <location>
        <begin position="18"/>
        <end position="249"/>
    </location>
</feature>
<protein>
    <submittedName>
        <fullName evidence="3">DUF541 domain-containing protein</fullName>
    </submittedName>
</protein>
<comment type="caution">
    <text evidence="3">The sequence shown here is derived from an EMBL/GenBank/DDBJ whole genome shotgun (WGS) entry which is preliminary data.</text>
</comment>
<feature type="compositionally biased region" description="Pro residues" evidence="1">
    <location>
        <begin position="21"/>
        <end position="35"/>
    </location>
</feature>
<feature type="region of interest" description="Disordered" evidence="1">
    <location>
        <begin position="19"/>
        <end position="38"/>
    </location>
</feature>